<dbReference type="Proteomes" id="UP000259421">
    <property type="component" value="Segment"/>
</dbReference>
<reference evidence="3" key="1">
    <citation type="submission" date="2018-07" db="EMBL/GenBank/DDBJ databases">
        <title>Giant CbK-like Caulobacter bacteriophages have genetically divergent genomes.</title>
        <authorList>
            <person name="Wilson K.M."/>
            <person name="Ely B."/>
        </authorList>
    </citation>
    <scope>NUCLEOTIDE SEQUENCE [LARGE SCALE GENOMIC DNA]</scope>
</reference>
<sequence>MEIYVGLRDDLVQVGTHWEDGEPEFARVITVYLQAPDGSRIIHDYRFTTRGPQTQDGDGMPCWPQLDIEAVVTEAQAFRDKVEAHLKAGGRIKREHWREIDPAYGSRAYADLDQFGYWRAIERQGWRDHGENVPPDQWDAIAGFAEPNGWPLPDLFA</sequence>
<accession>A0A385ECY7</accession>
<evidence type="ECO:0000313" key="1">
    <source>
        <dbReference type="EMBL" id="AXQ69030.1"/>
    </source>
</evidence>
<evidence type="ECO:0000313" key="2">
    <source>
        <dbReference type="EMBL" id="AXQ69546.1"/>
    </source>
</evidence>
<name>A0A385ECY7_9CAUD</name>
<keyword evidence="3" id="KW-1185">Reference proteome</keyword>
<gene>
    <name evidence="1" type="ORF">CcrBL9_gp006</name>
    <name evidence="2" type="ORF">CcrBL9_gp522</name>
</gene>
<protein>
    <submittedName>
        <fullName evidence="2">Uncharacterized protein</fullName>
    </submittedName>
</protein>
<proteinExistence type="predicted"/>
<dbReference type="EMBL" id="MH588546">
    <property type="protein sequence ID" value="AXQ69030.1"/>
    <property type="molecule type" value="Genomic_DNA"/>
</dbReference>
<evidence type="ECO:0000313" key="3">
    <source>
        <dbReference type="Proteomes" id="UP000259421"/>
    </source>
</evidence>
<reference evidence="2" key="2">
    <citation type="submission" date="2018-07" db="EMBL/GenBank/DDBJ databases">
        <authorList>
            <person name="Quirk P.G."/>
            <person name="Krulwich T.A."/>
        </authorList>
    </citation>
    <scope>NUCLEOTIDE SEQUENCE</scope>
</reference>
<reference evidence="2 3" key="3">
    <citation type="submission" date="2018-09" db="EMBL/GenBank/DDBJ databases">
        <title>Giant CbK-like Caulobacter bacteriophages have genetically divergent genomes.</title>
        <authorList>
            <person name="Wilson K."/>
            <person name="Ely B."/>
        </authorList>
    </citation>
    <scope>NUCLEOTIDE SEQUENCE [LARGE SCALE GENOMIC DNA]</scope>
</reference>
<organism evidence="2 3">
    <name type="scientific">Caulobacter phage CcrBL9</name>
    <dbReference type="NCBI Taxonomy" id="2283270"/>
    <lineage>
        <taxon>Viruses</taxon>
        <taxon>Duplodnaviria</taxon>
        <taxon>Heunggongvirae</taxon>
        <taxon>Uroviricota</taxon>
        <taxon>Caudoviricetes</taxon>
        <taxon>Jeanschmidtviridae</taxon>
        <taxon>Bertelyvirus</taxon>
        <taxon>Bertelyvirus BL9</taxon>
    </lineage>
</organism>
<dbReference type="EMBL" id="MH588546">
    <property type="protein sequence ID" value="AXQ69546.1"/>
    <property type="molecule type" value="Genomic_DNA"/>
</dbReference>